<dbReference type="SMART" id="SM00382">
    <property type="entry name" value="AAA"/>
    <property type="match status" value="1"/>
</dbReference>
<sequence>MDKDRILEYVLQDLPYVMYCMQLARSPDSFSLASVALFQNVSRELSSKLLGLVDKQMSLSMTLSKIEELYSLETVPKAVLDGTEKFVNDEESASQGMEIEYKDVSFKYPGTKANAIEDVSFKLEKGQTLVIVGINGSGKSTLLKLLNRLYDPSSGTISIDGIPMKSLLVDELRASTAMHHQSFSLYPLSLRENITMGATDEGLVENNEERLAQAMSFGGSEAVIKKQPEGLGTFYNSPITLHMSSISNKGDQAFRKKVQEVRKTIEFSAGERQRIALSRLFYRTASNRIRLVCVDEPSASLDPKIEYSLFERLRSLSISQGKTLIYVTHRFGYLTKRADLILVMKDGKLVEQGKHAELLALGGEYADLYSLQAEAFMLDD</sequence>
<dbReference type="Pfam" id="PF00005">
    <property type="entry name" value="ABC_tran"/>
    <property type="match status" value="1"/>
</dbReference>
<dbReference type="InterPro" id="IPR017871">
    <property type="entry name" value="ABC_transporter-like_CS"/>
</dbReference>
<evidence type="ECO:0000256" key="2">
    <source>
        <dbReference type="ARBA" id="ARBA00022840"/>
    </source>
</evidence>
<dbReference type="GO" id="GO:0016887">
    <property type="term" value="F:ATP hydrolysis activity"/>
    <property type="evidence" value="ECO:0007669"/>
    <property type="project" value="InterPro"/>
</dbReference>
<dbReference type="PANTHER" id="PTHR43394:SF1">
    <property type="entry name" value="ATP-BINDING CASSETTE SUB-FAMILY B MEMBER 10, MITOCHONDRIAL"/>
    <property type="match status" value="1"/>
</dbReference>
<name>A0A0C9URZ3_SPHS4</name>
<dbReference type="Proteomes" id="UP000054279">
    <property type="component" value="Unassembled WGS sequence"/>
</dbReference>
<evidence type="ECO:0000313" key="4">
    <source>
        <dbReference type="EMBL" id="KIJ27975.1"/>
    </source>
</evidence>
<dbReference type="Gene3D" id="3.40.50.300">
    <property type="entry name" value="P-loop containing nucleotide triphosphate hydrolases"/>
    <property type="match status" value="1"/>
</dbReference>
<evidence type="ECO:0000256" key="1">
    <source>
        <dbReference type="ARBA" id="ARBA00022741"/>
    </source>
</evidence>
<accession>A0A0C9URZ3</accession>
<protein>
    <submittedName>
        <fullName evidence="4">Unplaced genomic scaffold SPHSTscaffold_244, whole genome shotgun sequence</fullName>
    </submittedName>
</protein>
<dbReference type="GO" id="GO:0015421">
    <property type="term" value="F:ABC-type oligopeptide transporter activity"/>
    <property type="evidence" value="ECO:0007669"/>
    <property type="project" value="TreeGrafter"/>
</dbReference>
<dbReference type="AlphaFoldDB" id="A0A0C9URZ3"/>
<dbReference type="PANTHER" id="PTHR43394">
    <property type="entry name" value="ATP-DEPENDENT PERMEASE MDL1, MITOCHONDRIAL"/>
    <property type="match status" value="1"/>
</dbReference>
<evidence type="ECO:0000313" key="5">
    <source>
        <dbReference type="Proteomes" id="UP000054279"/>
    </source>
</evidence>
<evidence type="ECO:0000259" key="3">
    <source>
        <dbReference type="PROSITE" id="PS50893"/>
    </source>
</evidence>
<dbReference type="InterPro" id="IPR003593">
    <property type="entry name" value="AAA+_ATPase"/>
</dbReference>
<dbReference type="InterPro" id="IPR039421">
    <property type="entry name" value="Type_1_exporter"/>
</dbReference>
<keyword evidence="1" id="KW-0547">Nucleotide-binding</keyword>
<dbReference type="PROSITE" id="PS00211">
    <property type="entry name" value="ABC_TRANSPORTER_1"/>
    <property type="match status" value="1"/>
</dbReference>
<dbReference type="PROSITE" id="PS50893">
    <property type="entry name" value="ABC_TRANSPORTER_2"/>
    <property type="match status" value="1"/>
</dbReference>
<proteinExistence type="predicted"/>
<organism evidence="4 5">
    <name type="scientific">Sphaerobolus stellatus (strain SS14)</name>
    <dbReference type="NCBI Taxonomy" id="990650"/>
    <lineage>
        <taxon>Eukaryota</taxon>
        <taxon>Fungi</taxon>
        <taxon>Dikarya</taxon>
        <taxon>Basidiomycota</taxon>
        <taxon>Agaricomycotina</taxon>
        <taxon>Agaricomycetes</taxon>
        <taxon>Phallomycetidae</taxon>
        <taxon>Geastrales</taxon>
        <taxon>Sphaerobolaceae</taxon>
        <taxon>Sphaerobolus</taxon>
    </lineage>
</organism>
<dbReference type="OrthoDB" id="6500128at2759"/>
<dbReference type="InterPro" id="IPR027417">
    <property type="entry name" value="P-loop_NTPase"/>
</dbReference>
<dbReference type="EMBL" id="KN837319">
    <property type="protein sequence ID" value="KIJ27975.1"/>
    <property type="molecule type" value="Genomic_DNA"/>
</dbReference>
<keyword evidence="5" id="KW-1185">Reference proteome</keyword>
<gene>
    <name evidence="4" type="ORF">M422DRAFT_37505</name>
</gene>
<keyword evidence="2" id="KW-0067">ATP-binding</keyword>
<dbReference type="InterPro" id="IPR003439">
    <property type="entry name" value="ABC_transporter-like_ATP-bd"/>
</dbReference>
<dbReference type="HOGENOM" id="CLU_000604_1_9_1"/>
<feature type="domain" description="ABC transporter" evidence="3">
    <location>
        <begin position="99"/>
        <end position="371"/>
    </location>
</feature>
<reference evidence="4 5" key="1">
    <citation type="submission" date="2014-06" db="EMBL/GenBank/DDBJ databases">
        <title>Evolutionary Origins and Diversification of the Mycorrhizal Mutualists.</title>
        <authorList>
            <consortium name="DOE Joint Genome Institute"/>
            <consortium name="Mycorrhizal Genomics Consortium"/>
            <person name="Kohler A."/>
            <person name="Kuo A."/>
            <person name="Nagy L.G."/>
            <person name="Floudas D."/>
            <person name="Copeland A."/>
            <person name="Barry K.W."/>
            <person name="Cichocki N."/>
            <person name="Veneault-Fourrey C."/>
            <person name="LaButti K."/>
            <person name="Lindquist E.A."/>
            <person name="Lipzen A."/>
            <person name="Lundell T."/>
            <person name="Morin E."/>
            <person name="Murat C."/>
            <person name="Riley R."/>
            <person name="Ohm R."/>
            <person name="Sun H."/>
            <person name="Tunlid A."/>
            <person name="Henrissat B."/>
            <person name="Grigoriev I.V."/>
            <person name="Hibbett D.S."/>
            <person name="Martin F."/>
        </authorList>
    </citation>
    <scope>NUCLEOTIDE SEQUENCE [LARGE SCALE GENOMIC DNA]</scope>
    <source>
        <strain evidence="4 5">SS14</strain>
    </source>
</reference>
<dbReference type="GO" id="GO:0005524">
    <property type="term" value="F:ATP binding"/>
    <property type="evidence" value="ECO:0007669"/>
    <property type="project" value="UniProtKB-KW"/>
</dbReference>
<dbReference type="SUPFAM" id="SSF52540">
    <property type="entry name" value="P-loop containing nucleoside triphosphate hydrolases"/>
    <property type="match status" value="1"/>
</dbReference>